<dbReference type="InterPro" id="IPR021774">
    <property type="entry name" value="CUPID"/>
</dbReference>
<feature type="compositionally biased region" description="Polar residues" evidence="5">
    <location>
        <begin position="364"/>
        <end position="374"/>
    </location>
</feature>
<feature type="compositionally biased region" description="Polar residues" evidence="5">
    <location>
        <begin position="14"/>
        <end position="23"/>
    </location>
</feature>
<dbReference type="RefSeq" id="XP_028151263.1">
    <property type="nucleotide sequence ID" value="XM_028295462.1"/>
</dbReference>
<proteinExistence type="predicted"/>
<evidence type="ECO:0000313" key="9">
    <source>
        <dbReference type="RefSeq" id="XP_028151263.1"/>
    </source>
</evidence>
<sequence>MLEGHNNVKEGEENQLSNMGATRNMPSSRIIVLQERKKQLEEALAKRNQELKQLCIQEAELTGVTPPEMPLEPGENFPTIRRRIGTSFQLPETLVKNASDKDEMIAALELEIQLHANMAEAALGLANEHNMSKTMKRQHRSEYQQHKQKGLELQEKLAALKEKAAVEQQKQKKKLRAPDNISNADDTISLSTNGSDPFIKTDPRHSMSSAKHSITGDSAVELRYRQEPSRQYRITELPYIANQPNKPDDGLNGGFYRLSLNGYNKYMERRENINNVYPAGYITGSQQFQYNSQMSLNQHMQHSFPYQQNSPISPHNPLFSQHSPHLSQHSPHYVHISQHKPQHSPQKLSQYPPYPSELADLAHRQSSPTTSLSPKSHYYPSHPTLTRQSYRQYESDVMYRNPHQIQPHQQYEQMNVMAAGLGGYWKKTQTGELVWYSSSVVDGTWQRDKRFGSLDRRKTKRVSSRISPNMENKSATLSTVSNYQGQVRSASVKNSQILSRRSQDNGQLVRTQSLGSVGAITIDSVYPNDDSSSYGSDCRNMDPNQMSKKHKEKEWLETSLDGPISPQGPPSPVSSISPSQPPPAAVSSHPQPPIPVFLTEDKVPKEIPAESNPSPKVRETNIELFNNNIPKNCTIVQAGHCKPYHEETKPFEMSDFYKYSTKFKKSPVKTDAEGNKPKLSVSGRSQKSLSDKFEELPKSMSSPNYQNINNSGTPTPLHNSLNTSLELDRLAVSENFSDEMNAWYKEQRKTNNNSDNSTAKSRSTATLV</sequence>
<feature type="coiled-coil region" evidence="4">
    <location>
        <begin position="136"/>
        <end position="170"/>
    </location>
</feature>
<keyword evidence="3 4" id="KW-0175">Coiled coil</keyword>
<feature type="compositionally biased region" description="Polar residues" evidence="5">
    <location>
        <begin position="750"/>
        <end position="768"/>
    </location>
</feature>
<evidence type="ECO:0000259" key="6">
    <source>
        <dbReference type="Pfam" id="PF11819"/>
    </source>
</evidence>
<dbReference type="PANTHER" id="PTHR46079:SF2">
    <property type="entry name" value="FERM DOMAIN-CONTAINING PROTEIN"/>
    <property type="match status" value="1"/>
</dbReference>
<protein>
    <submittedName>
        <fullName evidence="9">Uncharacterized protein LOC114344635 isoform X1</fullName>
    </submittedName>
</protein>
<reference evidence="9" key="1">
    <citation type="submission" date="2025-04" db="UniProtKB">
        <authorList>
            <consortium name="RefSeq"/>
        </authorList>
    </citation>
    <scope>IDENTIFICATION</scope>
    <source>
        <tissue evidence="9">Whole insect</tissue>
    </source>
</reference>
<feature type="region of interest" description="Disordered" evidence="5">
    <location>
        <begin position="170"/>
        <end position="213"/>
    </location>
</feature>
<keyword evidence="8" id="KW-1185">Reference proteome</keyword>
<dbReference type="InterPro" id="IPR047176">
    <property type="entry name" value="FRMD4A/B"/>
</dbReference>
<feature type="compositionally biased region" description="Basic and acidic residues" evidence="5">
    <location>
        <begin position="1"/>
        <end position="12"/>
    </location>
</feature>
<feature type="coiled-coil region" evidence="4">
    <location>
        <begin position="30"/>
        <end position="57"/>
    </location>
</feature>
<evidence type="ECO:0000256" key="1">
    <source>
        <dbReference type="ARBA" id="ARBA00004496"/>
    </source>
</evidence>
<dbReference type="GO" id="GO:0090162">
    <property type="term" value="P:establishment of epithelial cell polarity"/>
    <property type="evidence" value="ECO:0007669"/>
    <property type="project" value="InterPro"/>
</dbReference>
<dbReference type="PANTHER" id="PTHR46079">
    <property type="entry name" value="FERM DOMAIN-CONTAINING PROTEIN 4"/>
    <property type="match status" value="1"/>
</dbReference>
<feature type="compositionally biased region" description="Polar residues" evidence="5">
    <location>
        <begin position="180"/>
        <end position="195"/>
    </location>
</feature>
<gene>
    <name evidence="9" type="primary">LOC114344635</name>
</gene>
<feature type="region of interest" description="Disordered" evidence="5">
    <location>
        <begin position="666"/>
        <end position="721"/>
    </location>
</feature>
<feature type="region of interest" description="Disordered" evidence="5">
    <location>
        <begin position="1"/>
        <end position="23"/>
    </location>
</feature>
<dbReference type="Proteomes" id="UP001652700">
    <property type="component" value="Unplaced"/>
</dbReference>
<organism evidence="9">
    <name type="scientific">Diabrotica virgifera virgifera</name>
    <name type="common">western corn rootworm</name>
    <dbReference type="NCBI Taxonomy" id="50390"/>
    <lineage>
        <taxon>Eukaryota</taxon>
        <taxon>Metazoa</taxon>
        <taxon>Ecdysozoa</taxon>
        <taxon>Arthropoda</taxon>
        <taxon>Hexapoda</taxon>
        <taxon>Insecta</taxon>
        <taxon>Pterygota</taxon>
        <taxon>Neoptera</taxon>
        <taxon>Endopterygota</taxon>
        <taxon>Coleoptera</taxon>
        <taxon>Polyphaga</taxon>
        <taxon>Cucujiformia</taxon>
        <taxon>Chrysomeloidea</taxon>
        <taxon>Chrysomelidae</taxon>
        <taxon>Galerucinae</taxon>
        <taxon>Diabroticina</taxon>
        <taxon>Diabroticites</taxon>
        <taxon>Diabrotica</taxon>
    </lineage>
</organism>
<dbReference type="EnsemblMetazoa" id="XM_028295462.2">
    <property type="protein sequence ID" value="XP_028151263.1"/>
    <property type="gene ID" value="LOC114344635"/>
</dbReference>
<evidence type="ECO:0000256" key="3">
    <source>
        <dbReference type="ARBA" id="ARBA00023054"/>
    </source>
</evidence>
<feature type="compositionally biased region" description="Pro residues" evidence="5">
    <location>
        <begin position="579"/>
        <end position="595"/>
    </location>
</feature>
<dbReference type="GO" id="GO:0005737">
    <property type="term" value="C:cytoplasm"/>
    <property type="evidence" value="ECO:0007669"/>
    <property type="project" value="UniProtKB-SubCell"/>
</dbReference>
<feature type="compositionally biased region" description="Low complexity" evidence="5">
    <location>
        <begin position="320"/>
        <end position="331"/>
    </location>
</feature>
<accession>A0A6P7H0L7</accession>
<feature type="domain" description="Cytohesin Ubiquitin Protein Inducing" evidence="6">
    <location>
        <begin position="27"/>
        <end position="134"/>
    </location>
</feature>
<feature type="region of interest" description="Disordered" evidence="5">
    <location>
        <begin position="523"/>
        <end position="597"/>
    </location>
</feature>
<keyword evidence="2" id="KW-0963">Cytoplasm</keyword>
<feature type="compositionally biased region" description="Polar residues" evidence="5">
    <location>
        <begin position="304"/>
        <end position="313"/>
    </location>
</feature>
<feature type="region of interest" description="Disordered" evidence="5">
    <location>
        <begin position="743"/>
        <end position="768"/>
    </location>
</feature>
<dbReference type="AlphaFoldDB" id="A0A6P7H0L7"/>
<dbReference type="KEGG" id="dvv:114344635"/>
<feature type="compositionally biased region" description="Polar residues" evidence="5">
    <location>
        <begin position="699"/>
        <end position="721"/>
    </location>
</feature>
<feature type="region of interest" description="Disordered" evidence="5">
    <location>
        <begin position="304"/>
        <end position="383"/>
    </location>
</feature>
<name>A0A6P7H0L7_DIAVI</name>
<evidence type="ECO:0000313" key="8">
    <source>
        <dbReference type="Proteomes" id="UP001652700"/>
    </source>
</evidence>
<comment type="subcellular location">
    <subcellularLocation>
        <location evidence="1">Cytoplasm</location>
    </subcellularLocation>
</comment>
<evidence type="ECO:0000256" key="4">
    <source>
        <dbReference type="SAM" id="Coils"/>
    </source>
</evidence>
<dbReference type="InParanoid" id="A0A6P7H0L7"/>
<dbReference type="Pfam" id="PF11819">
    <property type="entry name" value="CUPID"/>
    <property type="match status" value="1"/>
</dbReference>
<dbReference type="OrthoDB" id="10063592at2759"/>
<evidence type="ECO:0000313" key="7">
    <source>
        <dbReference type="EnsemblMetazoa" id="XP_028151263.1"/>
    </source>
</evidence>
<evidence type="ECO:0000256" key="5">
    <source>
        <dbReference type="SAM" id="MobiDB-lite"/>
    </source>
</evidence>
<reference evidence="7" key="2">
    <citation type="submission" date="2025-05" db="UniProtKB">
        <authorList>
            <consortium name="EnsemblMetazoa"/>
        </authorList>
    </citation>
    <scope>IDENTIFICATION</scope>
</reference>
<dbReference type="GeneID" id="114344635"/>
<evidence type="ECO:0000256" key="2">
    <source>
        <dbReference type="ARBA" id="ARBA00022490"/>
    </source>
</evidence>